<dbReference type="GO" id="GO:0030687">
    <property type="term" value="C:preribosome, large subunit precursor"/>
    <property type="evidence" value="ECO:0007669"/>
    <property type="project" value="TreeGrafter"/>
</dbReference>
<keyword evidence="12" id="KW-1185">Reference proteome</keyword>
<comment type="caution">
    <text evidence="11">The sequence shown here is derived from an EMBL/GenBank/DDBJ whole genome shotgun (WGS) entry which is preliminary data.</text>
</comment>
<proteinExistence type="inferred from homology"/>
<dbReference type="PANTHER" id="PTHR13182:SF8">
    <property type="entry name" value="CYTOPLASMIC 60S SUBUNIT BIOGENESIS FACTOR ZNF622"/>
    <property type="match status" value="1"/>
</dbReference>
<dbReference type="SUPFAM" id="SSF57667">
    <property type="entry name" value="beta-beta-alpha zinc fingers"/>
    <property type="match status" value="3"/>
</dbReference>
<feature type="domain" description="C2H2-type" evidence="10">
    <location>
        <begin position="94"/>
        <end position="116"/>
    </location>
</feature>
<feature type="compositionally biased region" description="Acidic residues" evidence="9">
    <location>
        <begin position="368"/>
        <end position="383"/>
    </location>
</feature>
<evidence type="ECO:0000256" key="4">
    <source>
        <dbReference type="ARBA" id="ARBA00022723"/>
    </source>
</evidence>
<reference evidence="11" key="2">
    <citation type="submission" date="2023-07" db="EMBL/GenBank/DDBJ databases">
        <authorList>
            <consortium name="Lawrence Berkeley National Laboratory"/>
            <person name="Haridas S."/>
            <person name="Hensen N."/>
            <person name="Bonometti L."/>
            <person name="Westerberg I."/>
            <person name="Brannstrom I.O."/>
            <person name="Guillou S."/>
            <person name="Cros-Aarteil S."/>
            <person name="Calhoun S."/>
            <person name="Kuo A."/>
            <person name="Mondo S."/>
            <person name="Pangilinan J."/>
            <person name="Riley R."/>
            <person name="LaButti K."/>
            <person name="Andreopoulos B."/>
            <person name="Lipzen A."/>
            <person name="Chen C."/>
            <person name="Yanf M."/>
            <person name="Daum C."/>
            <person name="Ng V."/>
            <person name="Clum A."/>
            <person name="Steindorff A."/>
            <person name="Ohm R."/>
            <person name="Martin F."/>
            <person name="Silar P."/>
            <person name="Natvig D."/>
            <person name="Lalanne C."/>
            <person name="Gautier V."/>
            <person name="Ament-velasquez S.L."/>
            <person name="Kruys A."/>
            <person name="Hutchinson M.I."/>
            <person name="Powell A.J."/>
            <person name="Barry K."/>
            <person name="Miller A.N."/>
            <person name="Grigoriev I.V."/>
            <person name="Debuchy R."/>
            <person name="Gladieux P."/>
            <person name="Thoren M.H."/>
            <person name="Johannesson H."/>
        </authorList>
    </citation>
    <scope>NUCLEOTIDE SEQUENCE</scope>
    <source>
        <strain evidence="11">FGSC 1904</strain>
    </source>
</reference>
<keyword evidence="5" id="KW-0677">Repeat</keyword>
<feature type="region of interest" description="Disordered" evidence="9">
    <location>
        <begin position="334"/>
        <end position="401"/>
    </location>
</feature>
<dbReference type="InterPro" id="IPR036236">
    <property type="entry name" value="Znf_C2H2_sf"/>
</dbReference>
<evidence type="ECO:0000256" key="6">
    <source>
        <dbReference type="ARBA" id="ARBA00022771"/>
    </source>
</evidence>
<dbReference type="EMBL" id="JAUTDP010000002">
    <property type="protein sequence ID" value="KAK3401997.1"/>
    <property type="molecule type" value="Genomic_DNA"/>
</dbReference>
<dbReference type="AlphaFoldDB" id="A0AAE0PLB7"/>
<evidence type="ECO:0000256" key="3">
    <source>
        <dbReference type="ARBA" id="ARBA00022517"/>
    </source>
</evidence>
<dbReference type="PANTHER" id="PTHR13182">
    <property type="entry name" value="ZINC FINGER PROTEIN 622"/>
    <property type="match status" value="1"/>
</dbReference>
<feature type="compositionally biased region" description="Basic and acidic residues" evidence="9">
    <location>
        <begin position="201"/>
        <end position="210"/>
    </location>
</feature>
<keyword evidence="6 11" id="KW-0863">Zinc-finger</keyword>
<evidence type="ECO:0000256" key="9">
    <source>
        <dbReference type="SAM" id="MobiDB-lite"/>
    </source>
</evidence>
<evidence type="ECO:0000313" key="12">
    <source>
        <dbReference type="Proteomes" id="UP001281003"/>
    </source>
</evidence>
<dbReference type="Pfam" id="PF12171">
    <property type="entry name" value="zf-C2H2_jaz"/>
    <property type="match status" value="1"/>
</dbReference>
<feature type="compositionally biased region" description="Polar residues" evidence="9">
    <location>
        <begin position="215"/>
        <end position="225"/>
    </location>
</feature>
<dbReference type="SMART" id="SM00355">
    <property type="entry name" value="ZnF_C2H2"/>
    <property type="match status" value="4"/>
</dbReference>
<feature type="compositionally biased region" description="Acidic residues" evidence="9">
    <location>
        <begin position="163"/>
        <end position="172"/>
    </location>
</feature>
<evidence type="ECO:0000256" key="7">
    <source>
        <dbReference type="ARBA" id="ARBA00022833"/>
    </source>
</evidence>
<keyword evidence="4" id="KW-0479">Metal-binding</keyword>
<evidence type="ECO:0000259" key="10">
    <source>
        <dbReference type="PROSITE" id="PS00028"/>
    </source>
</evidence>
<dbReference type="Gene3D" id="3.30.160.60">
    <property type="entry name" value="Classic Zinc Finger"/>
    <property type="match status" value="1"/>
</dbReference>
<accession>A0AAE0PLB7</accession>
<sequence length="588" mass="66466">MATISASRTAPMAADVSRMDQGTTHPYTCNTCQVAFRNIDLQKGHMRSDWHRYNLKRRVASLPPISSEVFTEKVLQSRAEVTAQTDKASFETTCEACSKTYFSENSYKNHISSKNHKMRAAALAARGPATNGRTKADDEVSSVMSSTFSLGEPASEAAKSEVDSDAEEEFNEVVEGIKQAKIEDAASPVDRPANPHLSAADQHKEDHPVEDAEQPETSGTATPTQPEADTALLKQCLFCNYESPTPALNATHMERIHGMFIPEKQYLVDLEGLLGSLRRRVFELNECLMCGKMRSNTFAVQTHMRDKGHCQIPYTTEEEQLEIGEFYDFRSTYSDGDDWDTEDEEEEEEEGAGGAKLGSKREAKVEVLEGEEDGEGGDEEGWETDSSASSLDSDDLHAVPGEGHYHQYERLASHRHHSRDDPRPHRQADGYHAHSKKGVHAVYYDEYELHLPSGRSVGHRSLNRYFRQNLHNYPTPEERQQQLLLVAAQENGDEDAEMQYDSDGEPRFRRNTEIQLRDRKAHGRHVITRETRGLIGANAIRDVVESKEIRKVVEKGRQREVDSYKRAEVVGMKKHFKERHRNPVSYLR</sequence>
<evidence type="ECO:0000313" key="11">
    <source>
        <dbReference type="EMBL" id="KAK3401997.1"/>
    </source>
</evidence>
<dbReference type="GO" id="GO:0005737">
    <property type="term" value="C:cytoplasm"/>
    <property type="evidence" value="ECO:0007669"/>
    <property type="project" value="UniProtKB-SubCell"/>
</dbReference>
<name>A0AAE0PLB7_SORBR</name>
<dbReference type="InterPro" id="IPR003604">
    <property type="entry name" value="Matrin/U1-like-C_Znf_C2H2"/>
</dbReference>
<dbReference type="Proteomes" id="UP001281003">
    <property type="component" value="Unassembled WGS sequence"/>
</dbReference>
<feature type="region of interest" description="Disordered" evidence="9">
    <location>
        <begin position="125"/>
        <end position="225"/>
    </location>
</feature>
<dbReference type="Pfam" id="PF12756">
    <property type="entry name" value="zf-C2H2_2"/>
    <property type="match status" value="1"/>
</dbReference>
<dbReference type="GO" id="GO:0042273">
    <property type="term" value="P:ribosomal large subunit biogenesis"/>
    <property type="evidence" value="ECO:0007669"/>
    <property type="project" value="TreeGrafter"/>
</dbReference>
<feature type="domain" description="C2H2-type" evidence="10">
    <location>
        <begin position="29"/>
        <end position="51"/>
    </location>
</feature>
<dbReference type="GO" id="GO:0008270">
    <property type="term" value="F:zinc ion binding"/>
    <property type="evidence" value="ECO:0007669"/>
    <property type="project" value="UniProtKB-KW"/>
</dbReference>
<comment type="similarity">
    <text evidence="8">Belongs to the REI1 family.</text>
</comment>
<evidence type="ECO:0000256" key="2">
    <source>
        <dbReference type="ARBA" id="ARBA00022490"/>
    </source>
</evidence>
<dbReference type="InterPro" id="IPR040025">
    <property type="entry name" value="Znf622/Rei1/Reh1"/>
</dbReference>
<comment type="subcellular location">
    <subcellularLocation>
        <location evidence="1">Cytoplasm</location>
    </subcellularLocation>
</comment>
<dbReference type="InterPro" id="IPR013087">
    <property type="entry name" value="Znf_C2H2_type"/>
</dbReference>
<dbReference type="SMART" id="SM00451">
    <property type="entry name" value="ZnF_U1"/>
    <property type="match status" value="2"/>
</dbReference>
<gene>
    <name evidence="11" type="ORF">B0T20DRAFT_389912</name>
</gene>
<dbReference type="GO" id="GO:0003676">
    <property type="term" value="F:nucleic acid binding"/>
    <property type="evidence" value="ECO:0007669"/>
    <property type="project" value="InterPro"/>
</dbReference>
<keyword evidence="2" id="KW-0963">Cytoplasm</keyword>
<reference evidence="11" key="1">
    <citation type="journal article" date="2023" name="Mol. Phylogenet. Evol.">
        <title>Genome-scale phylogeny and comparative genomics of the fungal order Sordariales.</title>
        <authorList>
            <person name="Hensen N."/>
            <person name="Bonometti L."/>
            <person name="Westerberg I."/>
            <person name="Brannstrom I.O."/>
            <person name="Guillou S."/>
            <person name="Cros-Aarteil S."/>
            <person name="Calhoun S."/>
            <person name="Haridas S."/>
            <person name="Kuo A."/>
            <person name="Mondo S."/>
            <person name="Pangilinan J."/>
            <person name="Riley R."/>
            <person name="LaButti K."/>
            <person name="Andreopoulos B."/>
            <person name="Lipzen A."/>
            <person name="Chen C."/>
            <person name="Yan M."/>
            <person name="Daum C."/>
            <person name="Ng V."/>
            <person name="Clum A."/>
            <person name="Steindorff A."/>
            <person name="Ohm R.A."/>
            <person name="Martin F."/>
            <person name="Silar P."/>
            <person name="Natvig D.O."/>
            <person name="Lalanne C."/>
            <person name="Gautier V."/>
            <person name="Ament-Velasquez S.L."/>
            <person name="Kruys A."/>
            <person name="Hutchinson M.I."/>
            <person name="Powell A.J."/>
            <person name="Barry K."/>
            <person name="Miller A.N."/>
            <person name="Grigoriev I.V."/>
            <person name="Debuchy R."/>
            <person name="Gladieux P."/>
            <person name="Hiltunen Thoren M."/>
            <person name="Johannesson H."/>
        </authorList>
    </citation>
    <scope>NUCLEOTIDE SEQUENCE</scope>
    <source>
        <strain evidence="11">FGSC 1904</strain>
    </source>
</reference>
<protein>
    <submittedName>
        <fullName evidence="11">C2H2 type zinc-finger-domain-containing protein</fullName>
    </submittedName>
</protein>
<dbReference type="InterPro" id="IPR022755">
    <property type="entry name" value="Znf_C2H2_jaz"/>
</dbReference>
<keyword evidence="7" id="KW-0862">Zinc</keyword>
<evidence type="ECO:0000256" key="8">
    <source>
        <dbReference type="ARBA" id="ARBA00034126"/>
    </source>
</evidence>
<dbReference type="InterPro" id="IPR041661">
    <property type="entry name" value="ZN622/Rei1/Reh1_Znf-C2H2"/>
</dbReference>
<organism evidence="11 12">
    <name type="scientific">Sordaria brevicollis</name>
    <dbReference type="NCBI Taxonomy" id="83679"/>
    <lineage>
        <taxon>Eukaryota</taxon>
        <taxon>Fungi</taxon>
        <taxon>Dikarya</taxon>
        <taxon>Ascomycota</taxon>
        <taxon>Pezizomycotina</taxon>
        <taxon>Sordariomycetes</taxon>
        <taxon>Sordariomycetidae</taxon>
        <taxon>Sordariales</taxon>
        <taxon>Sordariaceae</taxon>
        <taxon>Sordaria</taxon>
    </lineage>
</organism>
<keyword evidence="3" id="KW-0690">Ribosome biogenesis</keyword>
<feature type="compositionally biased region" description="Acidic residues" evidence="9">
    <location>
        <begin position="335"/>
        <end position="351"/>
    </location>
</feature>
<dbReference type="PROSITE" id="PS00028">
    <property type="entry name" value="ZINC_FINGER_C2H2_1"/>
    <property type="match status" value="2"/>
</dbReference>
<evidence type="ECO:0000256" key="5">
    <source>
        <dbReference type="ARBA" id="ARBA00022737"/>
    </source>
</evidence>
<evidence type="ECO:0000256" key="1">
    <source>
        <dbReference type="ARBA" id="ARBA00004496"/>
    </source>
</evidence>